<reference evidence="2" key="1">
    <citation type="submission" date="2018-06" db="EMBL/GenBank/DDBJ databases">
        <authorList>
            <person name="Zhirakovskaya E."/>
        </authorList>
    </citation>
    <scope>NUCLEOTIDE SEQUENCE</scope>
</reference>
<organism evidence="2">
    <name type="scientific">hydrothermal vent metagenome</name>
    <dbReference type="NCBI Taxonomy" id="652676"/>
    <lineage>
        <taxon>unclassified sequences</taxon>
        <taxon>metagenomes</taxon>
        <taxon>ecological metagenomes</taxon>
    </lineage>
</organism>
<gene>
    <name evidence="2" type="ORF">MNBD_ACTINO02-475</name>
</gene>
<dbReference type="EMBL" id="UOEK01000088">
    <property type="protein sequence ID" value="VAV95976.1"/>
    <property type="molecule type" value="Genomic_DNA"/>
</dbReference>
<proteinExistence type="predicted"/>
<protein>
    <recommendedName>
        <fullName evidence="3">G domain-containing protein</fullName>
    </recommendedName>
</protein>
<dbReference type="AlphaFoldDB" id="A0A3B0S5A2"/>
<feature type="region of interest" description="Disordered" evidence="1">
    <location>
        <begin position="479"/>
        <end position="498"/>
    </location>
</feature>
<dbReference type="Gene3D" id="3.40.50.300">
    <property type="entry name" value="P-loop containing nucleotide triphosphate hydrolases"/>
    <property type="match status" value="1"/>
</dbReference>
<sequence length="498" mass="53012">MQGDPSTPISIQDELGFLSAPLSGVGVDSTIEQDRRSAVAEFMLRRHTFGQKVPLVVVSGLTGSGVSTVVNSLAMVEVSDVGVRRPTTTTPVIVVDEDDLDGPEASLVLAIDGAPAVVEAVGVPFTVVDTPAWEMGASGDVAARLIPIADVVVYVTTPARYADAGGWRLIETAINADVPVVIVLNRPASGPLDDLKRRIGELYGSLGPRVIGGIDRMAIIEAINLAVAESPLRTIDHARSRLEGVVDRVAPLVEEAAVLTATAEDVYGAQAAVLADDLRRGDLVAAASLDSLTDASFEFASVITSRIGVAAERSATAWAATQMGAAALASDSVGLWRHGTETATLSQRHVAETIDDIRVVVRDTTKWRRPSERRLSMASDYLWRAALGNDRPTWSVKRAFGDRRLEAVEAVRELFCAAVARVFNADRQRFVERLNHIPTRQRLETLRLALAEEVPSKPPVSDTLDFAITIDITDGPDLAAAEPGHAASVGKTTQTNDA</sequence>
<evidence type="ECO:0000313" key="2">
    <source>
        <dbReference type="EMBL" id="VAV95976.1"/>
    </source>
</evidence>
<evidence type="ECO:0008006" key="3">
    <source>
        <dbReference type="Google" id="ProtNLM"/>
    </source>
</evidence>
<name>A0A3B0S5A2_9ZZZZ</name>
<dbReference type="SUPFAM" id="SSF52540">
    <property type="entry name" value="P-loop containing nucleoside triphosphate hydrolases"/>
    <property type="match status" value="1"/>
</dbReference>
<accession>A0A3B0S5A2</accession>
<evidence type="ECO:0000256" key="1">
    <source>
        <dbReference type="SAM" id="MobiDB-lite"/>
    </source>
</evidence>
<dbReference type="InterPro" id="IPR027417">
    <property type="entry name" value="P-loop_NTPase"/>
</dbReference>